<name>A0ABD3IK48_9MARC</name>
<accession>A0ABD3IK48</accession>
<feature type="region of interest" description="Disordered" evidence="1">
    <location>
        <begin position="145"/>
        <end position="172"/>
    </location>
</feature>
<dbReference type="AlphaFoldDB" id="A0ABD3IK48"/>
<feature type="region of interest" description="Disordered" evidence="1">
    <location>
        <begin position="257"/>
        <end position="298"/>
    </location>
</feature>
<evidence type="ECO:0000313" key="3">
    <source>
        <dbReference type="Proteomes" id="UP001633002"/>
    </source>
</evidence>
<comment type="caution">
    <text evidence="2">The sequence shown here is derived from an EMBL/GenBank/DDBJ whole genome shotgun (WGS) entry which is preliminary data.</text>
</comment>
<organism evidence="2 3">
    <name type="scientific">Riccia sorocarpa</name>
    <dbReference type="NCBI Taxonomy" id="122646"/>
    <lineage>
        <taxon>Eukaryota</taxon>
        <taxon>Viridiplantae</taxon>
        <taxon>Streptophyta</taxon>
        <taxon>Embryophyta</taxon>
        <taxon>Marchantiophyta</taxon>
        <taxon>Marchantiopsida</taxon>
        <taxon>Marchantiidae</taxon>
        <taxon>Marchantiales</taxon>
        <taxon>Ricciaceae</taxon>
        <taxon>Riccia</taxon>
    </lineage>
</organism>
<feature type="compositionally biased region" description="Basic and acidic residues" evidence="1">
    <location>
        <begin position="269"/>
        <end position="290"/>
    </location>
</feature>
<reference evidence="2 3" key="1">
    <citation type="submission" date="2024-09" db="EMBL/GenBank/DDBJ databases">
        <title>Chromosome-scale assembly of Riccia sorocarpa.</title>
        <authorList>
            <person name="Paukszto L."/>
        </authorList>
    </citation>
    <scope>NUCLEOTIDE SEQUENCE [LARGE SCALE GENOMIC DNA]</scope>
    <source>
        <strain evidence="2">LP-2024</strain>
        <tissue evidence="2">Aerial parts of the thallus</tissue>
    </source>
</reference>
<feature type="region of interest" description="Disordered" evidence="1">
    <location>
        <begin position="46"/>
        <end position="123"/>
    </location>
</feature>
<protein>
    <submittedName>
        <fullName evidence="2">Uncharacterized protein</fullName>
    </submittedName>
</protein>
<sequence>MRKLALAGKPIYVTSFLFYLYKAHGWLTEDEEELGRPDTFIEDFVVSDEETAAEESTPTRTPPKKNTPKTSVIGRSKTSVPEKTTQKVDVDYSESSGFDSEDYKEEQEVVEDSESEKEEELKTTPDIDQVAANTEVTPDEELLAQEVPLSSAALPKRQSTVRKKTSAVTPTRKPALKRVRHLDLGVTSSDEDKQKRVLSRLSALARERGAPMDKLGNLETILLQAIQGWKKAEAGSSSASTLQSELKSYKAELSSVKKQVEDLTQAKTSETERLAKLKEKLADSRHEEKRSPKRMKSA</sequence>
<dbReference type="EMBL" id="JBJQOH010000001">
    <property type="protein sequence ID" value="KAL3702581.1"/>
    <property type="molecule type" value="Genomic_DNA"/>
</dbReference>
<feature type="compositionally biased region" description="Acidic residues" evidence="1">
    <location>
        <begin position="99"/>
        <end position="118"/>
    </location>
</feature>
<gene>
    <name evidence="2" type="ORF">R1sor_020603</name>
</gene>
<evidence type="ECO:0000313" key="2">
    <source>
        <dbReference type="EMBL" id="KAL3702581.1"/>
    </source>
</evidence>
<keyword evidence="3" id="KW-1185">Reference proteome</keyword>
<dbReference type="Proteomes" id="UP001633002">
    <property type="component" value="Unassembled WGS sequence"/>
</dbReference>
<evidence type="ECO:0000256" key="1">
    <source>
        <dbReference type="SAM" id="MobiDB-lite"/>
    </source>
</evidence>
<proteinExistence type="predicted"/>